<dbReference type="GO" id="GO:0046872">
    <property type="term" value="F:metal ion binding"/>
    <property type="evidence" value="ECO:0007669"/>
    <property type="project" value="UniProtKB-KW"/>
</dbReference>
<feature type="binding site" evidence="10">
    <location>
        <position position="91"/>
    </location>
    <ligand>
        <name>GTP</name>
        <dbReference type="ChEBI" id="CHEBI:37565"/>
    </ligand>
</feature>
<evidence type="ECO:0000259" key="11">
    <source>
        <dbReference type="PROSITE" id="PS51918"/>
    </source>
</evidence>
<evidence type="ECO:0000256" key="3">
    <source>
        <dbReference type="ARBA" id="ARBA00022723"/>
    </source>
</evidence>
<evidence type="ECO:0000256" key="6">
    <source>
        <dbReference type="ARBA" id="ARBA00023014"/>
    </source>
</evidence>
<keyword evidence="1 10" id="KW-0004">4Fe-4S</keyword>
<comment type="similarity">
    <text evidence="10">Belongs to the radical SAM superfamily. MoaA family.</text>
</comment>
<dbReference type="SMART" id="SM00729">
    <property type="entry name" value="Elp3"/>
    <property type="match status" value="1"/>
</dbReference>
<accession>A0A9D1PJB4</accession>
<evidence type="ECO:0000256" key="5">
    <source>
        <dbReference type="ARBA" id="ARBA00023004"/>
    </source>
</evidence>
<dbReference type="GO" id="GO:0005525">
    <property type="term" value="F:GTP binding"/>
    <property type="evidence" value="ECO:0007669"/>
    <property type="project" value="UniProtKB-UniRule"/>
</dbReference>
<comment type="cofactor">
    <cofactor evidence="10">
        <name>[4Fe-4S] cluster</name>
        <dbReference type="ChEBI" id="CHEBI:49883"/>
    </cofactor>
    <text evidence="10">Binds 2 [4Fe-4S] clusters. Binds 1 [4Fe-4S] cluster coordinated with 3 cysteines and an exchangeable S-adenosyl-L-methionine and 1 [4Fe-4S] cluster coordinated with 3 cysteines and the GTP-derived substrate.</text>
</comment>
<comment type="function">
    <text evidence="10">Catalyzes the cyclization of GTP to (8S)-3',8-cyclo-7,8-dihydroguanosine 5'-triphosphate.</text>
</comment>
<dbReference type="SFLD" id="SFLDG01383">
    <property type="entry name" value="cyclic_pyranopterin_phosphate"/>
    <property type="match status" value="1"/>
</dbReference>
<keyword evidence="2 10" id="KW-0949">S-adenosyl-L-methionine</keyword>
<protein>
    <recommendedName>
        <fullName evidence="10">GTP 3',8-cyclase</fullName>
        <ecNumber evidence="10">4.1.99.22</ecNumber>
    </recommendedName>
    <alternativeName>
        <fullName evidence="10">Molybdenum cofactor biosynthesis protein A</fullName>
    </alternativeName>
</protein>
<dbReference type="InterPro" id="IPR058240">
    <property type="entry name" value="rSAM_sf"/>
</dbReference>
<evidence type="ECO:0000256" key="8">
    <source>
        <dbReference type="ARBA" id="ARBA00023150"/>
    </source>
</evidence>
<feature type="binding site" evidence="10">
    <location>
        <position position="248"/>
    </location>
    <ligand>
        <name>[4Fe-4S] cluster</name>
        <dbReference type="ChEBI" id="CHEBI:49883"/>
        <label>2</label>
        <note>4Fe-4S-substrate</note>
    </ligand>
</feature>
<dbReference type="EC" id="4.1.99.22" evidence="10"/>
<evidence type="ECO:0000256" key="10">
    <source>
        <dbReference type="HAMAP-Rule" id="MF_01225"/>
    </source>
</evidence>
<comment type="catalytic activity">
    <reaction evidence="10">
        <text>GTP + AH2 + S-adenosyl-L-methionine = (8S)-3',8-cyclo-7,8-dihydroguanosine 5'-triphosphate + 5'-deoxyadenosine + L-methionine + A + H(+)</text>
        <dbReference type="Rhea" id="RHEA:49576"/>
        <dbReference type="ChEBI" id="CHEBI:13193"/>
        <dbReference type="ChEBI" id="CHEBI:15378"/>
        <dbReference type="ChEBI" id="CHEBI:17319"/>
        <dbReference type="ChEBI" id="CHEBI:17499"/>
        <dbReference type="ChEBI" id="CHEBI:37565"/>
        <dbReference type="ChEBI" id="CHEBI:57844"/>
        <dbReference type="ChEBI" id="CHEBI:59789"/>
        <dbReference type="ChEBI" id="CHEBI:131766"/>
        <dbReference type="EC" id="4.1.99.22"/>
    </reaction>
</comment>
<evidence type="ECO:0000256" key="7">
    <source>
        <dbReference type="ARBA" id="ARBA00023134"/>
    </source>
</evidence>
<evidence type="ECO:0000313" key="13">
    <source>
        <dbReference type="Proteomes" id="UP000886808"/>
    </source>
</evidence>
<dbReference type="GO" id="GO:0006777">
    <property type="term" value="P:Mo-molybdopterin cofactor biosynthetic process"/>
    <property type="evidence" value="ECO:0007669"/>
    <property type="project" value="UniProtKB-UniRule"/>
</dbReference>
<dbReference type="Pfam" id="PF06463">
    <property type="entry name" value="Mob_synth_C"/>
    <property type="match status" value="1"/>
</dbReference>
<feature type="binding site" evidence="10">
    <location>
        <position position="20"/>
    </location>
    <ligand>
        <name>[4Fe-4S] cluster</name>
        <dbReference type="ChEBI" id="CHEBI:49883"/>
        <label>1</label>
        <note>4Fe-4S-S-AdoMet</note>
    </ligand>
</feature>
<dbReference type="InterPro" id="IPR007197">
    <property type="entry name" value="rSAM"/>
</dbReference>
<evidence type="ECO:0000313" key="12">
    <source>
        <dbReference type="EMBL" id="HIV62513.1"/>
    </source>
</evidence>
<evidence type="ECO:0000256" key="4">
    <source>
        <dbReference type="ARBA" id="ARBA00022741"/>
    </source>
</evidence>
<keyword evidence="8 10" id="KW-0501">Molybdenum cofactor biosynthesis</keyword>
<comment type="caution">
    <text evidence="12">The sequence shown here is derived from an EMBL/GenBank/DDBJ whole genome shotgun (WGS) entry which is preliminary data.</text>
</comment>
<dbReference type="GO" id="GO:0061799">
    <property type="term" value="F:cyclic pyranopterin monophosphate synthase activity"/>
    <property type="evidence" value="ECO:0007669"/>
    <property type="project" value="TreeGrafter"/>
</dbReference>
<feature type="binding site" evidence="10">
    <location>
        <begin position="250"/>
        <end position="252"/>
    </location>
    <ligand>
        <name>GTP</name>
        <dbReference type="ChEBI" id="CHEBI:37565"/>
    </ligand>
</feature>
<feature type="binding site" evidence="10">
    <location>
        <position position="245"/>
    </location>
    <ligand>
        <name>[4Fe-4S] cluster</name>
        <dbReference type="ChEBI" id="CHEBI:49883"/>
        <label>2</label>
        <note>4Fe-4S-substrate</note>
    </ligand>
</feature>
<dbReference type="EMBL" id="DXIE01000036">
    <property type="protein sequence ID" value="HIV62513.1"/>
    <property type="molecule type" value="Genomic_DNA"/>
</dbReference>
<dbReference type="InterPro" id="IPR013785">
    <property type="entry name" value="Aldolase_TIM"/>
</dbReference>
<dbReference type="GO" id="GO:0051539">
    <property type="term" value="F:4 iron, 4 sulfur cluster binding"/>
    <property type="evidence" value="ECO:0007669"/>
    <property type="project" value="UniProtKB-UniRule"/>
</dbReference>
<dbReference type="Proteomes" id="UP000886808">
    <property type="component" value="Unassembled WGS sequence"/>
</dbReference>
<feature type="binding site" evidence="10">
    <location>
        <position position="185"/>
    </location>
    <ligand>
        <name>S-adenosyl-L-methionine</name>
        <dbReference type="ChEBI" id="CHEBI:59789"/>
    </ligand>
</feature>
<dbReference type="CDD" id="cd21117">
    <property type="entry name" value="Twitch_MoaA"/>
    <property type="match status" value="1"/>
</dbReference>
<feature type="binding site" evidence="10">
    <location>
        <position position="13"/>
    </location>
    <ligand>
        <name>GTP</name>
        <dbReference type="ChEBI" id="CHEBI:37565"/>
    </ligand>
</feature>
<dbReference type="GO" id="GO:1904047">
    <property type="term" value="F:S-adenosyl-L-methionine binding"/>
    <property type="evidence" value="ECO:0007669"/>
    <property type="project" value="UniProtKB-UniRule"/>
</dbReference>
<dbReference type="PANTHER" id="PTHR22960">
    <property type="entry name" value="MOLYBDOPTERIN COFACTOR SYNTHESIS PROTEIN A"/>
    <property type="match status" value="1"/>
</dbReference>
<comment type="caution">
    <text evidence="10">Lacks conserved residue(s) required for the propagation of feature annotation.</text>
</comment>
<keyword evidence="9 10" id="KW-0456">Lyase</keyword>
<dbReference type="SUPFAM" id="SSF102114">
    <property type="entry name" value="Radical SAM enzymes"/>
    <property type="match status" value="1"/>
</dbReference>
<dbReference type="InterPro" id="IPR013483">
    <property type="entry name" value="MoaA"/>
</dbReference>
<feature type="binding site" evidence="10">
    <location>
        <position position="26"/>
    </location>
    <ligand>
        <name>S-adenosyl-L-methionine</name>
        <dbReference type="ChEBI" id="CHEBI:59789"/>
    </ligand>
</feature>
<feature type="binding site" evidence="10">
    <location>
        <position position="65"/>
    </location>
    <ligand>
        <name>S-adenosyl-L-methionine</name>
        <dbReference type="ChEBI" id="CHEBI:59789"/>
    </ligand>
</feature>
<reference evidence="12" key="2">
    <citation type="submission" date="2021-04" db="EMBL/GenBank/DDBJ databases">
        <authorList>
            <person name="Gilroy R."/>
        </authorList>
    </citation>
    <scope>NUCLEOTIDE SEQUENCE</scope>
    <source>
        <strain evidence="12">CHK193-4272</strain>
    </source>
</reference>
<dbReference type="Gene3D" id="3.20.20.70">
    <property type="entry name" value="Aldolase class I"/>
    <property type="match status" value="1"/>
</dbReference>
<dbReference type="InterPro" id="IPR006638">
    <property type="entry name" value="Elp3/MiaA/NifB-like_rSAM"/>
</dbReference>
<dbReference type="SFLD" id="SFLDS00029">
    <property type="entry name" value="Radical_SAM"/>
    <property type="match status" value="1"/>
</dbReference>
<dbReference type="InterPro" id="IPR040064">
    <property type="entry name" value="MoaA-like"/>
</dbReference>
<dbReference type="PANTHER" id="PTHR22960:SF0">
    <property type="entry name" value="MOLYBDENUM COFACTOR BIOSYNTHESIS PROTEIN 1"/>
    <property type="match status" value="1"/>
</dbReference>
<dbReference type="InterPro" id="IPR050105">
    <property type="entry name" value="MoCo_biosynth_MoaA/MoaC"/>
</dbReference>
<gene>
    <name evidence="10 12" type="primary">moaA</name>
    <name evidence="12" type="ORF">H9746_06710</name>
</gene>
<keyword evidence="6 10" id="KW-0411">Iron-sulfur</keyword>
<evidence type="ECO:0000256" key="9">
    <source>
        <dbReference type="ARBA" id="ARBA00023239"/>
    </source>
</evidence>
<name>A0A9D1PJB4_9FIRM</name>
<comment type="pathway">
    <text evidence="10">Cofactor biosynthesis; molybdopterin biosynthesis.</text>
</comment>
<sequence>MIDKFNRKITYARISLTEKCNLKCKYCMPKGFCAKNSNELSDEQIKNIIKALLDLGINKIRFTGGEPLMRKNVIELLNEVCSLAPIEWAITTNGTTLKHDAVALKKAGIKHINISLDTLDSQDYKTLTGSDLKNALNGLYAALDAGFDTIRINAVLIKGISEKQIENLAKITLKHNIDVRFIELMPIGQCAEYSENHLLKANAVLDILKDLKIGVQDAHAPAKYYKFDGAKGRVGLITPMSCNFCSECNRIRITADGKLKPCLHSDIEINLCDFLHNEDLLKKRIQEAVNIKPERHYLNENQFIIRNMSQIGG</sequence>
<dbReference type="InterPro" id="IPR010505">
    <property type="entry name" value="MoaA_twitch"/>
</dbReference>
<keyword evidence="7 10" id="KW-0342">GTP-binding</keyword>
<keyword evidence="5 10" id="KW-0408">Iron</keyword>
<feature type="binding site" evidence="10">
    <location>
        <position position="61"/>
    </location>
    <ligand>
        <name>GTP</name>
        <dbReference type="ChEBI" id="CHEBI:37565"/>
    </ligand>
</feature>
<comment type="subunit">
    <text evidence="10">Monomer and homodimer.</text>
</comment>
<proteinExistence type="inferred from homology"/>
<reference evidence="12" key="1">
    <citation type="journal article" date="2021" name="PeerJ">
        <title>Extensive microbial diversity within the chicken gut microbiome revealed by metagenomics and culture.</title>
        <authorList>
            <person name="Gilroy R."/>
            <person name="Ravi A."/>
            <person name="Getino M."/>
            <person name="Pursley I."/>
            <person name="Horton D.L."/>
            <person name="Alikhan N.F."/>
            <person name="Baker D."/>
            <person name="Gharbi K."/>
            <person name="Hall N."/>
            <person name="Watson M."/>
            <person name="Adriaenssens E.M."/>
            <person name="Foster-Nyarko E."/>
            <person name="Jarju S."/>
            <person name="Secka A."/>
            <person name="Antonio M."/>
            <person name="Oren A."/>
            <person name="Chaudhuri R.R."/>
            <person name="La Ragione R."/>
            <person name="Hildebrand F."/>
            <person name="Pallen M.J."/>
        </authorList>
    </citation>
    <scope>NUCLEOTIDE SEQUENCE</scope>
    <source>
        <strain evidence="12">CHK193-4272</strain>
    </source>
</reference>
<keyword evidence="3 10" id="KW-0479">Metal-binding</keyword>
<evidence type="ECO:0000256" key="2">
    <source>
        <dbReference type="ARBA" id="ARBA00022691"/>
    </source>
</evidence>
<dbReference type="PROSITE" id="PS51918">
    <property type="entry name" value="RADICAL_SAM"/>
    <property type="match status" value="1"/>
</dbReference>
<dbReference type="SFLD" id="SFLDG01067">
    <property type="entry name" value="SPASM/twitch_domain_containing"/>
    <property type="match status" value="1"/>
</dbReference>
<dbReference type="Pfam" id="PF04055">
    <property type="entry name" value="Radical_SAM"/>
    <property type="match status" value="1"/>
</dbReference>
<feature type="binding site" evidence="10">
    <location>
        <position position="24"/>
    </location>
    <ligand>
        <name>[4Fe-4S] cluster</name>
        <dbReference type="ChEBI" id="CHEBI:49883"/>
        <label>1</label>
        <note>4Fe-4S-S-AdoMet</note>
    </ligand>
</feature>
<feature type="binding site" evidence="10">
    <location>
        <position position="262"/>
    </location>
    <ligand>
        <name>[4Fe-4S] cluster</name>
        <dbReference type="ChEBI" id="CHEBI:49883"/>
        <label>2</label>
        <note>4Fe-4S-substrate</note>
    </ligand>
</feature>
<dbReference type="NCBIfam" id="TIGR02666">
    <property type="entry name" value="moaA"/>
    <property type="match status" value="1"/>
</dbReference>
<keyword evidence="4 10" id="KW-0547">Nucleotide-binding</keyword>
<feature type="binding site" evidence="10">
    <location>
        <position position="115"/>
    </location>
    <ligand>
        <name>S-adenosyl-L-methionine</name>
        <dbReference type="ChEBI" id="CHEBI:59789"/>
    </ligand>
</feature>
<dbReference type="CDD" id="cd01335">
    <property type="entry name" value="Radical_SAM"/>
    <property type="match status" value="1"/>
</dbReference>
<dbReference type="SFLD" id="SFLDG01386">
    <property type="entry name" value="main_SPASM_domain-containing"/>
    <property type="match status" value="1"/>
</dbReference>
<evidence type="ECO:0000256" key="1">
    <source>
        <dbReference type="ARBA" id="ARBA00022485"/>
    </source>
</evidence>
<feature type="binding site" evidence="10">
    <location>
        <position position="27"/>
    </location>
    <ligand>
        <name>[4Fe-4S] cluster</name>
        <dbReference type="ChEBI" id="CHEBI:49883"/>
        <label>1</label>
        <note>4Fe-4S-S-AdoMet</note>
    </ligand>
</feature>
<dbReference type="GO" id="GO:0061798">
    <property type="term" value="F:GTP 3',8'-cyclase activity"/>
    <property type="evidence" value="ECO:0007669"/>
    <property type="project" value="UniProtKB-UniRule"/>
</dbReference>
<dbReference type="HAMAP" id="MF_01225_B">
    <property type="entry name" value="MoaA_B"/>
    <property type="match status" value="1"/>
</dbReference>
<organism evidence="12 13">
    <name type="scientific">Candidatus Butyricicoccus avistercoris</name>
    <dbReference type="NCBI Taxonomy" id="2838518"/>
    <lineage>
        <taxon>Bacteria</taxon>
        <taxon>Bacillati</taxon>
        <taxon>Bacillota</taxon>
        <taxon>Clostridia</taxon>
        <taxon>Eubacteriales</taxon>
        <taxon>Butyricicoccaceae</taxon>
        <taxon>Butyricicoccus</taxon>
    </lineage>
</organism>
<feature type="domain" description="Radical SAM core" evidence="11">
    <location>
        <begin position="4"/>
        <end position="228"/>
    </location>
</feature>
<dbReference type="AlphaFoldDB" id="A0A9D1PJB4"/>